<dbReference type="Proteomes" id="UP000823615">
    <property type="component" value="Unassembled WGS sequence"/>
</dbReference>
<dbReference type="PANTHER" id="PTHR36113:SF1">
    <property type="entry name" value="GLYOXALASE_BLEOMYCIN RESISTANCE PROTEIN_DIOXYGENASE"/>
    <property type="match status" value="1"/>
</dbReference>
<proteinExistence type="predicted"/>
<evidence type="ECO:0000259" key="1">
    <source>
        <dbReference type="PROSITE" id="PS51819"/>
    </source>
</evidence>
<gene>
    <name evidence="2" type="ORF">IAA97_03260</name>
</gene>
<comment type="caution">
    <text evidence="2">The sequence shown here is derived from an EMBL/GenBank/DDBJ whole genome shotgun (WGS) entry which is preliminary data.</text>
</comment>
<protein>
    <submittedName>
        <fullName evidence="2">VOC family protein</fullName>
    </submittedName>
</protein>
<dbReference type="Pfam" id="PF00903">
    <property type="entry name" value="Glyoxalase"/>
    <property type="match status" value="1"/>
</dbReference>
<dbReference type="InterPro" id="IPR051332">
    <property type="entry name" value="Fosfomycin_Res_Enzymes"/>
</dbReference>
<feature type="domain" description="VOC" evidence="1">
    <location>
        <begin position="2"/>
        <end position="127"/>
    </location>
</feature>
<dbReference type="SUPFAM" id="SSF54593">
    <property type="entry name" value="Glyoxalase/Bleomycin resistance protein/Dihydroxybiphenyl dioxygenase"/>
    <property type="match status" value="1"/>
</dbReference>
<reference evidence="2" key="1">
    <citation type="submission" date="2020-10" db="EMBL/GenBank/DDBJ databases">
        <authorList>
            <person name="Gilroy R."/>
        </authorList>
    </citation>
    <scope>NUCLEOTIDE SEQUENCE</scope>
    <source>
        <strain evidence="2">7293</strain>
    </source>
</reference>
<dbReference type="CDD" id="cd07241">
    <property type="entry name" value="VOC_BsYyaH"/>
    <property type="match status" value="1"/>
</dbReference>
<dbReference type="EMBL" id="JADIMT010000042">
    <property type="protein sequence ID" value="MBO8435978.1"/>
    <property type="molecule type" value="Genomic_DNA"/>
</dbReference>
<accession>A0A9D9DYR6</accession>
<dbReference type="PROSITE" id="PS51819">
    <property type="entry name" value="VOC"/>
    <property type="match status" value="1"/>
</dbReference>
<evidence type="ECO:0000313" key="3">
    <source>
        <dbReference type="Proteomes" id="UP000823615"/>
    </source>
</evidence>
<name>A0A9D9DYR6_9SPIO</name>
<dbReference type="InterPro" id="IPR004360">
    <property type="entry name" value="Glyas_Fos-R_dOase_dom"/>
</dbReference>
<dbReference type="Gene3D" id="3.10.180.10">
    <property type="entry name" value="2,3-Dihydroxybiphenyl 1,2-Dioxygenase, domain 1"/>
    <property type="match status" value="1"/>
</dbReference>
<dbReference type="PANTHER" id="PTHR36113">
    <property type="entry name" value="LYASE, PUTATIVE-RELATED-RELATED"/>
    <property type="match status" value="1"/>
</dbReference>
<dbReference type="InterPro" id="IPR029068">
    <property type="entry name" value="Glyas_Bleomycin-R_OHBP_Dase"/>
</dbReference>
<sequence length="127" mass="14241">MKIEHIALYVVDLEREKTFFETYFGATAGTLYHNKSTGFSSYFLSFTDGARLEIMTSPAVSDDEKKMARSGFIHIAFSLGSRKNVDRMTERLRLDGYTVASGPRTTGDGYYESCVLDPEGNQIELTV</sequence>
<dbReference type="InterPro" id="IPR037523">
    <property type="entry name" value="VOC_core"/>
</dbReference>
<evidence type="ECO:0000313" key="2">
    <source>
        <dbReference type="EMBL" id="MBO8435978.1"/>
    </source>
</evidence>
<organism evidence="2 3">
    <name type="scientific">Candidatus Ornithospirochaeta stercoripullorum</name>
    <dbReference type="NCBI Taxonomy" id="2840899"/>
    <lineage>
        <taxon>Bacteria</taxon>
        <taxon>Pseudomonadati</taxon>
        <taxon>Spirochaetota</taxon>
        <taxon>Spirochaetia</taxon>
        <taxon>Spirochaetales</taxon>
        <taxon>Spirochaetaceae</taxon>
        <taxon>Spirochaetaceae incertae sedis</taxon>
        <taxon>Candidatus Ornithospirochaeta</taxon>
    </lineage>
</organism>
<dbReference type="AlphaFoldDB" id="A0A9D9DYR6"/>
<reference evidence="2" key="2">
    <citation type="journal article" date="2021" name="PeerJ">
        <title>Extensive microbial diversity within the chicken gut microbiome revealed by metagenomics and culture.</title>
        <authorList>
            <person name="Gilroy R."/>
            <person name="Ravi A."/>
            <person name="Getino M."/>
            <person name="Pursley I."/>
            <person name="Horton D.L."/>
            <person name="Alikhan N.F."/>
            <person name="Baker D."/>
            <person name="Gharbi K."/>
            <person name="Hall N."/>
            <person name="Watson M."/>
            <person name="Adriaenssens E.M."/>
            <person name="Foster-Nyarko E."/>
            <person name="Jarju S."/>
            <person name="Secka A."/>
            <person name="Antonio M."/>
            <person name="Oren A."/>
            <person name="Chaudhuri R.R."/>
            <person name="La Ragione R."/>
            <person name="Hildebrand F."/>
            <person name="Pallen M.J."/>
        </authorList>
    </citation>
    <scope>NUCLEOTIDE SEQUENCE</scope>
    <source>
        <strain evidence="2">7293</strain>
    </source>
</reference>